<dbReference type="EMBL" id="HBUF01644847">
    <property type="protein sequence ID" value="CAG6785656.1"/>
    <property type="molecule type" value="Transcribed_RNA"/>
</dbReference>
<dbReference type="AlphaFoldDB" id="A0A8D8W982"/>
<organism evidence="1">
    <name type="scientific">Cacopsylla melanoneura</name>
    <dbReference type="NCBI Taxonomy" id="428564"/>
    <lineage>
        <taxon>Eukaryota</taxon>
        <taxon>Metazoa</taxon>
        <taxon>Ecdysozoa</taxon>
        <taxon>Arthropoda</taxon>
        <taxon>Hexapoda</taxon>
        <taxon>Insecta</taxon>
        <taxon>Pterygota</taxon>
        <taxon>Neoptera</taxon>
        <taxon>Paraneoptera</taxon>
        <taxon>Hemiptera</taxon>
        <taxon>Sternorrhyncha</taxon>
        <taxon>Psylloidea</taxon>
        <taxon>Psyllidae</taxon>
        <taxon>Psyllinae</taxon>
        <taxon>Cacopsylla</taxon>
    </lineage>
</organism>
<sequence>MKQPKVGIVNLGGFNYNLLIPGKGRKINRKRQTPLRGNKSQNKPEEMCKNIKRIITLMIICTNSRLLTGKLLIVWTQETTIGIPVTITQRRTRQYVSRCSFLCI</sequence>
<evidence type="ECO:0000313" key="1">
    <source>
        <dbReference type="EMBL" id="CAG6650478.1"/>
    </source>
</evidence>
<proteinExistence type="predicted"/>
<name>A0A8D8W982_9HEMI</name>
<reference evidence="1" key="1">
    <citation type="submission" date="2021-05" db="EMBL/GenBank/DDBJ databases">
        <authorList>
            <person name="Alioto T."/>
            <person name="Alioto T."/>
            <person name="Gomez Garrido J."/>
        </authorList>
    </citation>
    <scope>NUCLEOTIDE SEQUENCE</scope>
</reference>
<protein>
    <submittedName>
        <fullName evidence="1">Uncharacterized protein</fullName>
    </submittedName>
</protein>
<dbReference type="EMBL" id="HBUF01162553">
    <property type="protein sequence ID" value="CAG6650478.1"/>
    <property type="molecule type" value="Transcribed_RNA"/>
</dbReference>
<accession>A0A8D8W982</accession>